<keyword evidence="2" id="KW-0378">Hydrolase</keyword>
<organism evidence="2 3">
    <name type="scientific">Sphingomonas corticis</name>
    <dbReference type="NCBI Taxonomy" id="2722791"/>
    <lineage>
        <taxon>Bacteria</taxon>
        <taxon>Pseudomonadati</taxon>
        <taxon>Pseudomonadota</taxon>
        <taxon>Alphaproteobacteria</taxon>
        <taxon>Sphingomonadales</taxon>
        <taxon>Sphingomonadaceae</taxon>
        <taxon>Sphingomonas</taxon>
    </lineage>
</organism>
<dbReference type="InterPro" id="IPR018550">
    <property type="entry name" value="Lipid-A_deacylase-rel"/>
</dbReference>
<sequence>MIRIVAPFLLLAAPAAHAQEVFGGILAHGVDTPLTFDTGERGVDVQAGVRLAPVARIGGAALQPYAFGSLNTAGDTSFVAAGVALKVPVGGWFLRPGIGIAVHDGPSTRLDRRTNIYTDLGSRVLFEPELGIGTAVAPRVTAELTWTHLSHAQIFGAQNPGLDMIGARLAVALR</sequence>
<gene>
    <name evidence="2" type="ORF">HBH26_02180</name>
</gene>
<reference evidence="2 3" key="1">
    <citation type="submission" date="2020-03" db="EMBL/GenBank/DDBJ databases">
        <authorList>
            <person name="Wang L."/>
            <person name="He N."/>
            <person name="Li Y."/>
            <person name="Fang Y."/>
            <person name="Zhang F."/>
        </authorList>
    </citation>
    <scope>NUCLEOTIDE SEQUENCE [LARGE SCALE GENOMIC DNA]</scope>
    <source>
        <strain evidence="2 3">36D10-4-7</strain>
    </source>
</reference>
<feature type="signal peptide" evidence="1">
    <location>
        <begin position="1"/>
        <end position="18"/>
    </location>
</feature>
<evidence type="ECO:0000256" key="1">
    <source>
        <dbReference type="SAM" id="SignalP"/>
    </source>
</evidence>
<comment type="caution">
    <text evidence="2">The sequence shown here is derived from an EMBL/GenBank/DDBJ whole genome shotgun (WGS) entry which is preliminary data.</text>
</comment>
<protein>
    <submittedName>
        <fullName evidence="2">Acyloxyacyl hydrolase</fullName>
    </submittedName>
</protein>
<dbReference type="GO" id="GO:0016787">
    <property type="term" value="F:hydrolase activity"/>
    <property type="evidence" value="ECO:0007669"/>
    <property type="project" value="UniProtKB-KW"/>
</dbReference>
<dbReference type="Proteomes" id="UP000732399">
    <property type="component" value="Unassembled WGS sequence"/>
</dbReference>
<evidence type="ECO:0000313" key="2">
    <source>
        <dbReference type="EMBL" id="NJR77421.1"/>
    </source>
</evidence>
<keyword evidence="1" id="KW-0732">Signal</keyword>
<dbReference type="Gene3D" id="2.40.160.20">
    <property type="match status" value="1"/>
</dbReference>
<dbReference type="Pfam" id="PF09411">
    <property type="entry name" value="PagL"/>
    <property type="match status" value="1"/>
</dbReference>
<feature type="chain" id="PRO_5046561051" evidence="1">
    <location>
        <begin position="19"/>
        <end position="174"/>
    </location>
</feature>
<dbReference type="RefSeq" id="WP_168132925.1">
    <property type="nucleotide sequence ID" value="NZ_JAAVJH010000001.1"/>
</dbReference>
<accession>A0ABX1CHD2</accession>
<dbReference type="EMBL" id="JAAVJH010000001">
    <property type="protein sequence ID" value="NJR77421.1"/>
    <property type="molecule type" value="Genomic_DNA"/>
</dbReference>
<proteinExistence type="predicted"/>
<evidence type="ECO:0000313" key="3">
    <source>
        <dbReference type="Proteomes" id="UP000732399"/>
    </source>
</evidence>
<name>A0ABX1CHD2_9SPHN</name>
<keyword evidence="3" id="KW-1185">Reference proteome</keyword>